<dbReference type="InParanoid" id="G3HBJ6"/>
<sequence length="50" mass="5773">MRLQLMKVWVSSSGKRYSAYHRDQPSLSKCSQKYGSATESVSSLEYFHLN</sequence>
<evidence type="ECO:0000313" key="2">
    <source>
        <dbReference type="Proteomes" id="UP000001075"/>
    </source>
</evidence>
<organism evidence="1 2">
    <name type="scientific">Cricetulus griseus</name>
    <name type="common">Chinese hamster</name>
    <name type="synonym">Cricetulus barabensis griseus</name>
    <dbReference type="NCBI Taxonomy" id="10029"/>
    <lineage>
        <taxon>Eukaryota</taxon>
        <taxon>Metazoa</taxon>
        <taxon>Chordata</taxon>
        <taxon>Craniata</taxon>
        <taxon>Vertebrata</taxon>
        <taxon>Euteleostomi</taxon>
        <taxon>Mammalia</taxon>
        <taxon>Eutheria</taxon>
        <taxon>Euarchontoglires</taxon>
        <taxon>Glires</taxon>
        <taxon>Rodentia</taxon>
        <taxon>Myomorpha</taxon>
        <taxon>Muroidea</taxon>
        <taxon>Cricetidae</taxon>
        <taxon>Cricetinae</taxon>
        <taxon>Cricetulus</taxon>
    </lineage>
</organism>
<reference evidence="2" key="1">
    <citation type="journal article" date="2011" name="Nat. Biotechnol.">
        <title>The genomic sequence of the Chinese hamster ovary (CHO)-K1 cell line.</title>
        <authorList>
            <person name="Xu X."/>
            <person name="Nagarajan H."/>
            <person name="Lewis N.E."/>
            <person name="Pan S."/>
            <person name="Cai Z."/>
            <person name="Liu X."/>
            <person name="Chen W."/>
            <person name="Xie M."/>
            <person name="Wang W."/>
            <person name="Hammond S."/>
            <person name="Andersen M.R."/>
            <person name="Neff N."/>
            <person name="Passarelli B."/>
            <person name="Koh W."/>
            <person name="Fan H.C."/>
            <person name="Wang J."/>
            <person name="Gui Y."/>
            <person name="Lee K.H."/>
            <person name="Betenbaugh M.J."/>
            <person name="Quake S.R."/>
            <person name="Famili I."/>
            <person name="Palsson B.O."/>
            <person name="Wang J."/>
        </authorList>
    </citation>
    <scope>NUCLEOTIDE SEQUENCE [LARGE SCALE GENOMIC DNA]</scope>
    <source>
        <strain evidence="2">CHO K1 cell line</strain>
    </source>
</reference>
<evidence type="ECO:0000313" key="1">
    <source>
        <dbReference type="EMBL" id="EGW08388.1"/>
    </source>
</evidence>
<name>G3HBJ6_CRIGR</name>
<protein>
    <submittedName>
        <fullName evidence="1">Uncharacterized protein</fullName>
    </submittedName>
</protein>
<proteinExistence type="predicted"/>
<accession>G3HBJ6</accession>
<dbReference type="EMBL" id="JH000270">
    <property type="protein sequence ID" value="EGW08388.1"/>
    <property type="molecule type" value="Genomic_DNA"/>
</dbReference>
<dbReference type="AlphaFoldDB" id="G3HBJ6"/>
<dbReference type="Proteomes" id="UP000001075">
    <property type="component" value="Unassembled WGS sequence"/>
</dbReference>
<gene>
    <name evidence="1" type="ORF">I79_007827</name>
</gene>